<evidence type="ECO:0000313" key="3">
    <source>
        <dbReference type="Proteomes" id="UP000005959"/>
    </source>
</evidence>
<organism evidence="2 3">
    <name type="scientific">Hafnia alvei ATCC 51873</name>
    <dbReference type="NCBI Taxonomy" id="1002364"/>
    <lineage>
        <taxon>Bacteria</taxon>
        <taxon>Pseudomonadati</taxon>
        <taxon>Pseudomonadota</taxon>
        <taxon>Gammaproteobacteria</taxon>
        <taxon>Enterobacterales</taxon>
        <taxon>Hafniaceae</taxon>
        <taxon>Hafnia</taxon>
    </lineage>
</organism>
<dbReference type="EMBL" id="AGCI01000084">
    <property type="protein sequence ID" value="EHM40218.1"/>
    <property type="molecule type" value="Genomic_DNA"/>
</dbReference>
<dbReference type="PATRIC" id="fig|1002364.3.peg.3173"/>
<dbReference type="Proteomes" id="UP000005959">
    <property type="component" value="Unassembled WGS sequence"/>
</dbReference>
<evidence type="ECO:0000259" key="1">
    <source>
        <dbReference type="Pfam" id="PF18668"/>
    </source>
</evidence>
<dbReference type="InterPro" id="IPR040775">
    <property type="entry name" value="Tail_spike_N"/>
</dbReference>
<feature type="domain" description="Tail spike TSP1/Gp66 N-terminal" evidence="1">
    <location>
        <begin position="66"/>
        <end position="135"/>
    </location>
</feature>
<comment type="caution">
    <text evidence="2">The sequence shown here is derived from an EMBL/GenBank/DDBJ whole genome shotgun (WGS) entry which is preliminary data.</text>
</comment>
<proteinExistence type="predicted"/>
<name>G9YA88_HAFAL</name>
<dbReference type="Pfam" id="PF18668">
    <property type="entry name" value="Tail_spike_N"/>
    <property type="match status" value="1"/>
</dbReference>
<protein>
    <recommendedName>
        <fullName evidence="1">Tail spike TSP1/Gp66 N-terminal domain-containing protein</fullName>
    </recommendedName>
</protein>
<dbReference type="HOGENOM" id="CLU_433311_0_0_6"/>
<dbReference type="AlphaFoldDB" id="G9YA88"/>
<evidence type="ECO:0000313" key="2">
    <source>
        <dbReference type="EMBL" id="EHM40218.1"/>
    </source>
</evidence>
<reference evidence="2 3" key="1">
    <citation type="submission" date="2011-08" db="EMBL/GenBank/DDBJ databases">
        <authorList>
            <person name="Weinstock G."/>
            <person name="Sodergren E."/>
            <person name="Clifton S."/>
            <person name="Fulton L."/>
            <person name="Fulton B."/>
            <person name="Courtney L."/>
            <person name="Fronick C."/>
            <person name="Harrison M."/>
            <person name="Strong C."/>
            <person name="Farmer C."/>
            <person name="Delahaunty K."/>
            <person name="Markovic C."/>
            <person name="Hall O."/>
            <person name="Minx P."/>
            <person name="Tomlinson C."/>
            <person name="Mitreva M."/>
            <person name="Hou S."/>
            <person name="Chen J."/>
            <person name="Wollam A."/>
            <person name="Pepin K.H."/>
            <person name="Johnson M."/>
            <person name="Bhonagiri V."/>
            <person name="Zhang X."/>
            <person name="Suruliraj S."/>
            <person name="Warren W."/>
            <person name="Chinwalla A."/>
            <person name="Mardis E.R."/>
            <person name="Wilson R.K."/>
        </authorList>
    </citation>
    <scope>NUCLEOTIDE SEQUENCE [LARGE SCALE GENOMIC DNA]</scope>
    <source>
        <strain evidence="2 3">ATCC 51873</strain>
    </source>
</reference>
<dbReference type="Gene3D" id="2.10.10.80">
    <property type="match status" value="1"/>
</dbReference>
<dbReference type="RefSeq" id="WP_004094733.1">
    <property type="nucleotide sequence ID" value="NZ_JH417541.1"/>
</dbReference>
<accession>G9YA88</accession>
<gene>
    <name evidence="2" type="ORF">HMPREF0454_03509</name>
</gene>
<sequence length="631" mass="68020">MAEQKVKLTQLPEATDTTDTAVLLVNQNETDQRLPITHLLRAKNNLSELENAAQARANLGVPSVEDVNDKIEYLIDGKSTFLNGATLESERDFIWDDNSKSWYYWTGAFSKEVPAASTPESTGGIGVGKWLSVGDASLRSELAQPDGSSMIGNGIGTVSDALTYITPEQFAEQYPGETNWAVMINKAYEYARENGKTVLLANVYHIRTSIIHYDGVRVINSGKIICDPAGDYSVNTPSGPENAAYLITTKNGMYNQIKGMYLNSLYIAHTEDVETTGYTAPAINAKGVVISDIASITIGSIKTFGFLLGGVDVGGTAGKGYEIRILDATSWIYQWTDSNIAGFVVNVQDSTFNDIAPTGYGVGIDMKQGMNVYVNPHPWGYPLTGNNMYPNRQMKIGFRIRSGGNTLIRPYADTISRVTASSVNNLTNGGIAFYIENWRNVITATAVMAHSEDISTGMAICYMSDAKLNIFELSTVVNTGKFIAEKVMYVSPETLFTNSFTGNFWAGANDMSGDSKLNGTGLTSSGTYRLIRSNGMVSISFILSISAVSSPSGPLTLPLPRGLTLYYGGNNSASVRTCFTMPSDVVDVLAISNGSNIEFYFVGSNGSRTKATASSVKTGLLEVVVFGMLSN</sequence>